<name>A0ABT0MLN1_9GAMM</name>
<gene>
    <name evidence="3" type="ORF">M2650_14340</name>
</gene>
<evidence type="ECO:0000256" key="1">
    <source>
        <dbReference type="ARBA" id="ARBA00022737"/>
    </source>
</evidence>
<dbReference type="SUPFAM" id="SSF48452">
    <property type="entry name" value="TPR-like"/>
    <property type="match status" value="3"/>
</dbReference>
<keyword evidence="4" id="KW-1185">Reference proteome</keyword>
<dbReference type="PANTHER" id="PTHR45641">
    <property type="entry name" value="TETRATRICOPEPTIDE REPEAT PROTEIN (AFU_ORTHOLOGUE AFUA_6G03870)"/>
    <property type="match status" value="1"/>
</dbReference>
<dbReference type="Pfam" id="PF13432">
    <property type="entry name" value="TPR_16"/>
    <property type="match status" value="1"/>
</dbReference>
<dbReference type="PANTHER" id="PTHR45641:SF19">
    <property type="entry name" value="NEPHROCYSTIN-3"/>
    <property type="match status" value="1"/>
</dbReference>
<dbReference type="Proteomes" id="UP001431217">
    <property type="component" value="Unassembled WGS sequence"/>
</dbReference>
<dbReference type="Gene3D" id="1.25.40.10">
    <property type="entry name" value="Tetratricopeptide repeat domain"/>
    <property type="match status" value="3"/>
</dbReference>
<dbReference type="InterPro" id="IPR019734">
    <property type="entry name" value="TPR_rpt"/>
</dbReference>
<evidence type="ECO:0000313" key="4">
    <source>
        <dbReference type="Proteomes" id="UP001431217"/>
    </source>
</evidence>
<proteinExistence type="predicted"/>
<dbReference type="SMART" id="SM00028">
    <property type="entry name" value="TPR"/>
    <property type="match status" value="6"/>
</dbReference>
<keyword evidence="2" id="KW-0802">TPR repeat</keyword>
<dbReference type="InterPro" id="IPR011990">
    <property type="entry name" value="TPR-like_helical_dom_sf"/>
</dbReference>
<evidence type="ECO:0000256" key="2">
    <source>
        <dbReference type="ARBA" id="ARBA00022803"/>
    </source>
</evidence>
<dbReference type="Pfam" id="PF13374">
    <property type="entry name" value="TPR_10"/>
    <property type="match status" value="1"/>
</dbReference>
<keyword evidence="1" id="KW-0677">Repeat</keyword>
<reference evidence="3 4" key="1">
    <citation type="submission" date="2022-05" db="EMBL/GenBank/DDBJ databases">
        <title>Luteimonas sp. SX5, whole genome shotgun sequencing project.</title>
        <authorList>
            <person name="Zhao G."/>
            <person name="Shen L."/>
        </authorList>
    </citation>
    <scope>NUCLEOTIDE SEQUENCE [LARGE SCALE GENOMIC DNA]</scope>
    <source>
        <strain evidence="3 4">SX5</strain>
    </source>
</reference>
<dbReference type="EMBL" id="JAMBEP010000004">
    <property type="protein sequence ID" value="MCL1635805.1"/>
    <property type="molecule type" value="Genomic_DNA"/>
</dbReference>
<dbReference type="Pfam" id="PF13424">
    <property type="entry name" value="TPR_12"/>
    <property type="match status" value="2"/>
</dbReference>
<organism evidence="3 4">
    <name type="scientific">Luteimonas galliterrae</name>
    <dbReference type="NCBI Taxonomy" id="2940486"/>
    <lineage>
        <taxon>Bacteria</taxon>
        <taxon>Pseudomonadati</taxon>
        <taxon>Pseudomonadota</taxon>
        <taxon>Gammaproteobacteria</taxon>
        <taxon>Lysobacterales</taxon>
        <taxon>Lysobacteraceae</taxon>
        <taxon>Luteimonas</taxon>
    </lineage>
</organism>
<protein>
    <submittedName>
        <fullName evidence="3">Tetratricopeptide repeat protein</fullName>
    </submittedName>
</protein>
<evidence type="ECO:0000313" key="3">
    <source>
        <dbReference type="EMBL" id="MCL1635805.1"/>
    </source>
</evidence>
<comment type="caution">
    <text evidence="3">The sequence shown here is derived from an EMBL/GenBank/DDBJ whole genome shotgun (WGS) entry which is preliminary data.</text>
</comment>
<sequence>MLREAAEAFLSPQISRPDLAAEAYNELSTLLSNQLRTDDALSAAQRSLQLTLQHNPAPGALADAYEALGLAKHHKSDFAGARAAYAEALTLSREAHGPQSLETAYVLHNIAGLLRVSGDYKGAETYYRQAMNIKLRHGKNTVTVHNSQQGLARALSAQGRFAEAADLQRQSVRLAEALYGRDSERSADSEMKLAMVLQQAGDYAGAGEHYRDALDITERVLGRTSLDYAVVATQQAALEEARGDYAAAEALYREALQIRREKLPPGDSERLSNEAYWGRALLRMGRTEEARAPLSAALPAWLDFFEPGDTAPEYVAARLVQAEWLLHEGRLDEAEAALPTATDDAPAAAIKRQALAAALAERRGDRTRALSIWRDVIERASAHVGPDSAPTAQWRASYAQALFAAGQSGPAMEQLRRAEPPLRKSMVPDADVLRQLDRLKADLRRKG</sequence>
<accession>A0ABT0MLN1</accession>